<proteinExistence type="predicted"/>
<dbReference type="SUPFAM" id="SSF101967">
    <property type="entry name" value="Adhesin YadA, collagen-binding domain"/>
    <property type="match status" value="1"/>
</dbReference>
<dbReference type="Pfam" id="PF13884">
    <property type="entry name" value="Peptidase_S74"/>
    <property type="match status" value="1"/>
</dbReference>
<evidence type="ECO:0000313" key="3">
    <source>
        <dbReference type="EMBL" id="QHT29281.1"/>
    </source>
</evidence>
<feature type="coiled-coil region" evidence="1">
    <location>
        <begin position="1127"/>
        <end position="1154"/>
    </location>
</feature>
<dbReference type="Gene3D" id="2.150.10.10">
    <property type="entry name" value="Serralysin-like metalloprotease, C-terminal"/>
    <property type="match status" value="3"/>
</dbReference>
<feature type="domain" description="Peptidase S74" evidence="2">
    <location>
        <begin position="1053"/>
        <end position="1148"/>
    </location>
</feature>
<accession>A0A6C0EKT9</accession>
<dbReference type="InterPro" id="IPR011049">
    <property type="entry name" value="Serralysin-like_metalloprot_C"/>
</dbReference>
<keyword evidence="1" id="KW-0175">Coiled coil</keyword>
<name>A0A6C0EKT9_9ZZZZ</name>
<reference evidence="3" key="1">
    <citation type="journal article" date="2020" name="Nature">
        <title>Giant virus diversity and host interactions through global metagenomics.</title>
        <authorList>
            <person name="Schulz F."/>
            <person name="Roux S."/>
            <person name="Paez-Espino D."/>
            <person name="Jungbluth S."/>
            <person name="Walsh D.A."/>
            <person name="Denef V.J."/>
            <person name="McMahon K.D."/>
            <person name="Konstantinidis K.T."/>
            <person name="Eloe-Fadrosh E.A."/>
            <person name="Kyrpides N.C."/>
            <person name="Woyke T."/>
        </authorList>
    </citation>
    <scope>NUCLEOTIDE SEQUENCE</scope>
    <source>
        <strain evidence="3">GVMAG-M-3300005589-24</strain>
    </source>
</reference>
<dbReference type="InterPro" id="IPR030392">
    <property type="entry name" value="S74_ICA"/>
</dbReference>
<evidence type="ECO:0000259" key="2">
    <source>
        <dbReference type="PROSITE" id="PS51688"/>
    </source>
</evidence>
<dbReference type="InterPro" id="IPR008640">
    <property type="entry name" value="Adhesin_Head_dom"/>
</dbReference>
<organism evidence="3">
    <name type="scientific">viral metagenome</name>
    <dbReference type="NCBI Taxonomy" id="1070528"/>
    <lineage>
        <taxon>unclassified sequences</taxon>
        <taxon>metagenomes</taxon>
        <taxon>organismal metagenomes</taxon>
    </lineage>
</organism>
<dbReference type="CDD" id="cd12820">
    <property type="entry name" value="LbR_YadA-like"/>
    <property type="match status" value="1"/>
</dbReference>
<protein>
    <recommendedName>
        <fullName evidence="2">Peptidase S74 domain-containing protein</fullName>
    </recommendedName>
</protein>
<dbReference type="Pfam" id="PF05658">
    <property type="entry name" value="YadA_head"/>
    <property type="match status" value="2"/>
</dbReference>
<dbReference type="PROSITE" id="PS51688">
    <property type="entry name" value="ICA"/>
    <property type="match status" value="1"/>
</dbReference>
<dbReference type="GO" id="GO:0019867">
    <property type="term" value="C:outer membrane"/>
    <property type="evidence" value="ECO:0007669"/>
    <property type="project" value="InterPro"/>
</dbReference>
<evidence type="ECO:0000256" key="1">
    <source>
        <dbReference type="SAM" id="Coils"/>
    </source>
</evidence>
<dbReference type="AlphaFoldDB" id="A0A6C0EKT9"/>
<sequence length="1160" mass="114654">MSQDATLGFFIESPLDNAVKNVDGISILDTGFQFSGSDSSTGVQKFIKVLGPSEISFRNYEITWPSDVPVVGEALKVSASSYDSTADLQTVSLRWGTDVGLFTEDSAGAVDTDHNIYGGTNAGGSIVTGVENFFAGVDAGAANTTGNSNIAVGNTALASSTIQSDNVAIGVGTLTTSNGGSQNVGIGSGALAALTTTDDNVAVGYDAASVGTLMAQSIYIGSGTRSSGTANEIVIGYGATGKGNNTVLLGNGSTTDVYIGQTSATSPPNLVLFGDDTLGTDHTLKIRLPSNAGLNADRSWTLPAAAPTAGNALKVNTGGAAAILEWGPGGAFVESGTNSIYSYGGGNGGTGNFNFSAIDGALNSATLSGDNNIGIGNGAGGSITTGANNIALGASSDCLATGSNQIAIGQGVVTTTANTAIIGNSSITDVYISAGSGGTPTNLVLFGDDSLGTDHTLKIRLPSDVGLNADRTWTLPAAAPTAGNALVVNTGGASAILEWGPGGAFVESGTNSIYSYGGGNGGTGNFNFSAIDGALNSATLSGDNNIGIGNGAGGSITTGAGNIALGASSDCLATGNNQIAIGQGVVTTTANTAIIGNSSITDVYISAGSGGTPTNLVLIGDDTVTDRTLKIRLPSNAALVDQSWTLPAAAPVAGNSLVVNTGGTAAILEWGAGGAFVESGTNSIYSYGGGNGGTGNYNFAAIDGALNGATLTGDYNVGIGNDALLATTSGSNNVGIGYRSLYQVATGSSNVGIGYLSGSVSDLTGAVCVGQSALGANYCVSVGYASDTSGQYGIAIGNAADSNRDYTICIGYSSTSSVTVSTVPAGIAIGSFAYTGLGAIALGCATNTLYRTYAAGQSSIAIGCGGTATSLGAQATNTGAVAVGGSVSASAGATASGLYSVAIGAEAKASGDGCIAIGYTASASIGNSICIGYTGGATKSGVVAIGQTVAAHQDGVVIGNASLTSGAGTGSIVLGSNSQSGSYAISIGNTCVATGLAGICIGYNSTATAAGSVVLGTAINDGPGVTGFYVTHVTAAANNAANFNGNHLYEVVSSRRFKTNITTVVDENDSNFDSLNPVTFTSLCEHDDPDKKFMGLIAEEVEELYPIFVNHEEDGVTASGIQYENMVSLLIEKVKRLRKQNRDQQSQIDNIMQRLTALEN</sequence>
<dbReference type="EMBL" id="MN738876">
    <property type="protein sequence ID" value="QHT29281.1"/>
    <property type="molecule type" value="Genomic_DNA"/>
</dbReference>